<sequence>MRKIAFWIIAVLITLSSAVYQRLTGPTYPISGKTLVNDSEIAYKLERSYETIKDYEISIKVDNEEIAGRLIYKRHKTDDPWTIIPFVRREDSLVASLPKQPPAGKMEYKVILSSQGNEISLSGENPVVIRFKGPVPAVILIPHILIMFLAILFSTRAGIAALDPKSNPRIFVLWTTGLLIVGGLILGPLVQKFAFGQLWTGFPISTDLTDNKLLIAFIGWIVAVIAGRGGKPARRWVLGASILLLVVYLIPHSLLGSELDYSKTNPPSTLQK</sequence>
<feature type="transmembrane region" description="Helical" evidence="1">
    <location>
        <begin position="211"/>
        <end position="229"/>
    </location>
</feature>
<evidence type="ECO:0000313" key="2">
    <source>
        <dbReference type="EMBL" id="KKN21759.1"/>
    </source>
</evidence>
<evidence type="ECO:0000256" key="1">
    <source>
        <dbReference type="SAM" id="Phobius"/>
    </source>
</evidence>
<name>A0A0F9NVB8_9ZZZZ</name>
<keyword evidence="1" id="KW-0472">Membrane</keyword>
<organism evidence="2">
    <name type="scientific">marine sediment metagenome</name>
    <dbReference type="NCBI Taxonomy" id="412755"/>
    <lineage>
        <taxon>unclassified sequences</taxon>
        <taxon>metagenomes</taxon>
        <taxon>ecological metagenomes</taxon>
    </lineage>
</organism>
<dbReference type="EMBL" id="LAZR01003121">
    <property type="protein sequence ID" value="KKN21759.1"/>
    <property type="molecule type" value="Genomic_DNA"/>
</dbReference>
<comment type="caution">
    <text evidence="2">The sequence shown here is derived from an EMBL/GenBank/DDBJ whole genome shotgun (WGS) entry which is preliminary data.</text>
</comment>
<feature type="transmembrane region" description="Helical" evidence="1">
    <location>
        <begin position="137"/>
        <end position="159"/>
    </location>
</feature>
<accession>A0A0F9NVB8</accession>
<reference evidence="2" key="1">
    <citation type="journal article" date="2015" name="Nature">
        <title>Complex archaea that bridge the gap between prokaryotes and eukaryotes.</title>
        <authorList>
            <person name="Spang A."/>
            <person name="Saw J.H."/>
            <person name="Jorgensen S.L."/>
            <person name="Zaremba-Niedzwiedzka K."/>
            <person name="Martijn J."/>
            <person name="Lind A.E."/>
            <person name="van Eijk R."/>
            <person name="Schleper C."/>
            <person name="Guy L."/>
            <person name="Ettema T.J."/>
        </authorList>
    </citation>
    <scope>NUCLEOTIDE SEQUENCE</scope>
</reference>
<feature type="transmembrane region" description="Helical" evidence="1">
    <location>
        <begin position="171"/>
        <end position="191"/>
    </location>
</feature>
<keyword evidence="1" id="KW-1133">Transmembrane helix</keyword>
<feature type="transmembrane region" description="Helical" evidence="1">
    <location>
        <begin position="236"/>
        <end position="255"/>
    </location>
</feature>
<dbReference type="AlphaFoldDB" id="A0A0F9NVB8"/>
<gene>
    <name evidence="2" type="ORF">LCGC14_0922050</name>
</gene>
<protein>
    <submittedName>
        <fullName evidence="2">Uncharacterized protein</fullName>
    </submittedName>
</protein>
<keyword evidence="1" id="KW-0812">Transmembrane</keyword>
<proteinExistence type="predicted"/>